<evidence type="ECO:0000313" key="3">
    <source>
        <dbReference type="Proteomes" id="UP000007886"/>
    </source>
</evidence>
<protein>
    <submittedName>
        <fullName evidence="2">Uncharacterized protein</fullName>
    </submittedName>
</protein>
<dbReference type="AlphaFoldDB" id="A0AAI8MEJ4"/>
<name>A0AAI8MEJ4_9BRAD</name>
<dbReference type="KEGG" id="brs:S23_37120"/>
<dbReference type="AntiFam" id="ANF00012">
    <property type="entry name" value="tRNA translation"/>
</dbReference>
<keyword evidence="3" id="KW-1185">Reference proteome</keyword>
<organism evidence="2 3">
    <name type="scientific">Bradyrhizobium cosmicum</name>
    <dbReference type="NCBI Taxonomy" id="1404864"/>
    <lineage>
        <taxon>Bacteria</taxon>
        <taxon>Pseudomonadati</taxon>
        <taxon>Pseudomonadota</taxon>
        <taxon>Alphaproteobacteria</taxon>
        <taxon>Hyphomicrobiales</taxon>
        <taxon>Nitrobacteraceae</taxon>
        <taxon>Bradyrhizobium</taxon>
    </lineage>
</organism>
<evidence type="ECO:0000256" key="1">
    <source>
        <dbReference type="SAM" id="MobiDB-lite"/>
    </source>
</evidence>
<gene>
    <name evidence="2" type="ORF">S23_37120</name>
</gene>
<accession>A0AAI8MEJ4</accession>
<reference evidence="2 3" key="1">
    <citation type="journal article" date="2012" name="Microbes Environ.">
        <title>Complete genome sequence of Bradyrhizobium sp. S23321: insights into symbiosis evolution in soil oligotrophs.</title>
        <authorList>
            <person name="Okubo T."/>
            <person name="Tsukui T."/>
            <person name="Maita H."/>
            <person name="Okamoto S."/>
            <person name="Oshima K."/>
            <person name="Fujisawa T."/>
            <person name="Saito A."/>
            <person name="Futamata H."/>
            <person name="Hattori R."/>
            <person name="Shimomura Y."/>
            <person name="Haruta S."/>
            <person name="Morimoto S."/>
            <person name="Wang Y."/>
            <person name="Sakai Y."/>
            <person name="Hattori M."/>
            <person name="Aizawa S."/>
            <person name="Nagashima K.V.P."/>
            <person name="Masuda S."/>
            <person name="Hattori T."/>
            <person name="Yamashita A."/>
            <person name="Bao Z."/>
            <person name="Hayatsu M."/>
            <person name="Kajiya-Kanegae H."/>
            <person name="Yoshinaga I."/>
            <person name="Sakamoto K."/>
            <person name="Toyota K."/>
            <person name="Nakao M."/>
            <person name="Kohara M."/>
            <person name="Anda M."/>
            <person name="Niwa R."/>
            <person name="Jung-Hwan P."/>
            <person name="Sameshima-Saito R."/>
            <person name="Tokuda S."/>
            <person name="Yamamoto S."/>
            <person name="Yamamoto S."/>
            <person name="Yokoyama T."/>
            <person name="Akutsu T."/>
            <person name="Nakamura Y."/>
            <person name="Nakahira-Yanaka Y."/>
            <person name="Takada Hoshino Y."/>
            <person name="Hirakawa H."/>
            <person name="Mitsui H."/>
            <person name="Terasawa K."/>
            <person name="Itakura M."/>
            <person name="Sato S."/>
            <person name="Ikeda-Ohtsubo W."/>
            <person name="Sakakura N."/>
            <person name="Kaminuma E."/>
            <person name="Minamisawa K."/>
        </authorList>
    </citation>
    <scope>NUCLEOTIDE SEQUENCE [LARGE SCALE GENOMIC DNA]</scope>
    <source>
        <strain evidence="2 3">S23321</strain>
    </source>
</reference>
<sequence>MGAVDLDVGHGNQLRKGPARQSSIRIKSIWRRPDDRGGAAAHICLNEILRRIRARIILSDHPNQIARHIRMQRQIIQFIDEFGSPGWIRTSDHPINSRMLYR</sequence>
<dbReference type="EMBL" id="AP012279">
    <property type="protein sequence ID" value="BAL76911.1"/>
    <property type="molecule type" value="Genomic_DNA"/>
</dbReference>
<evidence type="ECO:0000313" key="2">
    <source>
        <dbReference type="EMBL" id="BAL76911.1"/>
    </source>
</evidence>
<dbReference type="Proteomes" id="UP000007886">
    <property type="component" value="Chromosome"/>
</dbReference>
<proteinExistence type="predicted"/>
<feature type="region of interest" description="Disordered" evidence="1">
    <location>
        <begin position="1"/>
        <end position="20"/>
    </location>
</feature>